<reference evidence="2 3" key="1">
    <citation type="submission" date="2019-06" db="EMBL/GenBank/DDBJ databases">
        <title>Discovery of a novel chromosome fission-fusion reversal in muntjac.</title>
        <authorList>
            <person name="Mudd A.B."/>
            <person name="Bredeson J.V."/>
            <person name="Baum R."/>
            <person name="Hockemeyer D."/>
            <person name="Rokhsar D.S."/>
        </authorList>
    </citation>
    <scope>NUCLEOTIDE SEQUENCE [LARGE SCALE GENOMIC DNA]</scope>
    <source>
        <strain evidence="2">UCam_UCB_Mr</strain>
        <tissue evidence="2">Fibroblast cell line</tissue>
    </source>
</reference>
<dbReference type="AlphaFoldDB" id="A0A5J5MNC6"/>
<dbReference type="EMBL" id="VCEB01000003">
    <property type="protein sequence ID" value="KAB0381132.1"/>
    <property type="molecule type" value="Genomic_DNA"/>
</dbReference>
<evidence type="ECO:0000313" key="2">
    <source>
        <dbReference type="EMBL" id="KAB0381132.1"/>
    </source>
</evidence>
<evidence type="ECO:0000313" key="3">
    <source>
        <dbReference type="Proteomes" id="UP000326062"/>
    </source>
</evidence>
<comment type="caution">
    <text evidence="2">The sequence shown here is derived from an EMBL/GenBank/DDBJ whole genome shotgun (WGS) entry which is preliminary data.</text>
</comment>
<feature type="compositionally biased region" description="Basic and acidic residues" evidence="1">
    <location>
        <begin position="73"/>
        <end position="96"/>
    </location>
</feature>
<proteinExistence type="predicted"/>
<accession>A0A5J5MNC6</accession>
<evidence type="ECO:0000256" key="1">
    <source>
        <dbReference type="SAM" id="MobiDB-lite"/>
    </source>
</evidence>
<gene>
    <name evidence="2" type="ORF">FD755_008916</name>
</gene>
<keyword evidence="3" id="KW-1185">Reference proteome</keyword>
<feature type="region of interest" description="Disordered" evidence="1">
    <location>
        <begin position="68"/>
        <end position="97"/>
    </location>
</feature>
<organism evidence="2 3">
    <name type="scientific">Muntiacus reevesi</name>
    <name type="common">Reeves' muntjac</name>
    <name type="synonym">Cervus reevesi</name>
    <dbReference type="NCBI Taxonomy" id="9886"/>
    <lineage>
        <taxon>Eukaryota</taxon>
        <taxon>Metazoa</taxon>
        <taxon>Chordata</taxon>
        <taxon>Craniata</taxon>
        <taxon>Vertebrata</taxon>
        <taxon>Euteleostomi</taxon>
        <taxon>Mammalia</taxon>
        <taxon>Eutheria</taxon>
        <taxon>Laurasiatheria</taxon>
        <taxon>Artiodactyla</taxon>
        <taxon>Ruminantia</taxon>
        <taxon>Pecora</taxon>
        <taxon>Cervidae</taxon>
        <taxon>Muntiacinae</taxon>
        <taxon>Muntiacus</taxon>
    </lineage>
</organism>
<sequence>MKQWLGIPCNAEDLGSAFRPGSERSPGNRNGYPLQYSCLENSVGRGASRAIVLGSCDLDQQSVVHIVLRPRRRGPEGHTPRGDRPRPAWGRSDREPQSLTRVDLSGSLLPADSVGLAVILRDREESGASSAPGPGSRWRRGHGVHCTGPKMYLFISLPHRVSEDISCPGLFGIRFPNISDRKSFFPPFSFLS</sequence>
<name>A0A5J5MNC6_MUNRE</name>
<protein>
    <submittedName>
        <fullName evidence="2">Uncharacterized protein</fullName>
    </submittedName>
</protein>
<dbReference type="Proteomes" id="UP000326062">
    <property type="component" value="Chromosome 3"/>
</dbReference>